<keyword evidence="2" id="KW-1185">Reference proteome</keyword>
<dbReference type="EMBL" id="JBFPKE010000009">
    <property type="protein sequence ID" value="MEX3752762.1"/>
    <property type="molecule type" value="Genomic_DNA"/>
</dbReference>
<evidence type="ECO:0000313" key="2">
    <source>
        <dbReference type="Proteomes" id="UP001558535"/>
    </source>
</evidence>
<name>A0ABV3WHP1_9BURK</name>
<reference evidence="1 2" key="1">
    <citation type="submission" date="2024-07" db="EMBL/GenBank/DDBJ databases">
        <title>A survey of Mimosa microsymbionts across Brazilian biomes reveals a high diversity of Paraburkholderia nodulating endemic species, but also that Cupriavidus is common as a symbiont of widespread species.</title>
        <authorList>
            <person name="Rouws L."/>
            <person name="Barauna A."/>
            <person name="Beukes C."/>
            <person name="Rouws J.R.C."/>
            <person name="De Faria S.M."/>
            <person name="Gross E."/>
            <person name="Bueno Dos Reis Junior F."/>
            <person name="Simon M.F."/>
            <person name="Maluk M."/>
            <person name="Odee D.W."/>
            <person name="Kenicer G."/>
            <person name="Young J.P.W."/>
            <person name="Reis V.M."/>
            <person name="Zilli J."/>
            <person name="James E.K."/>
        </authorList>
    </citation>
    <scope>NUCLEOTIDE SEQUENCE [LARGE SCALE GENOMIC DNA]</scope>
    <source>
        <strain evidence="1 2">BR14375</strain>
    </source>
</reference>
<dbReference type="Proteomes" id="UP001558535">
    <property type="component" value="Unassembled WGS sequence"/>
</dbReference>
<gene>
    <name evidence="1" type="ORF">AB3X84_22475</name>
</gene>
<dbReference type="RefSeq" id="WP_368610005.1">
    <property type="nucleotide sequence ID" value="NZ_JBFPKE010000009.1"/>
</dbReference>
<evidence type="ECO:0000313" key="1">
    <source>
        <dbReference type="EMBL" id="MEX3752762.1"/>
    </source>
</evidence>
<proteinExistence type="predicted"/>
<accession>A0ABV3WHP1</accession>
<sequence>MEILSHAVNKCWRISAIYSRINGISMAKIYFVVMAANDDLAAAVLDTDKLPEGVESGIVESPWSQATEITDFVLKDLQYGLQIVNELAACKPSQNAARFFSKVASFWENLPPQTDGEEKDGLFGIIATQGQFIRTSPEVARDTYNKLRDLRAPREA</sequence>
<protein>
    <submittedName>
        <fullName evidence="1">Uncharacterized protein</fullName>
    </submittedName>
</protein>
<comment type="caution">
    <text evidence="1">The sequence shown here is derived from an EMBL/GenBank/DDBJ whole genome shotgun (WGS) entry which is preliminary data.</text>
</comment>
<organism evidence="1 2">
    <name type="scientific">Paraburkholderia phenoliruptrix</name>
    <dbReference type="NCBI Taxonomy" id="252970"/>
    <lineage>
        <taxon>Bacteria</taxon>
        <taxon>Pseudomonadati</taxon>
        <taxon>Pseudomonadota</taxon>
        <taxon>Betaproteobacteria</taxon>
        <taxon>Burkholderiales</taxon>
        <taxon>Burkholderiaceae</taxon>
        <taxon>Paraburkholderia</taxon>
    </lineage>
</organism>